<evidence type="ECO:0000313" key="2">
    <source>
        <dbReference type="EMBL" id="CAE6471098.1"/>
    </source>
</evidence>
<proteinExistence type="predicted"/>
<sequence length="196" mass="21626">MAVSKHTDSPRPILVYRPETFNVNGSPDTWVSTPFENNELRSIRDIHVIRSGVDGQDRLLFASHEGVSLVWFDRQTQKWCSSNIGSGTVLTSESEAGSFKFQGSDGVAAGSLGDDPARFIASTEVKRAETRKDLVVTSVNWRRFVIDQFEWNTGDWDPLVADHKPTLRVECGNFDGGGVDCILVSESLFVASSSQN</sequence>
<evidence type="ECO:0000313" key="3">
    <source>
        <dbReference type="Proteomes" id="UP000663843"/>
    </source>
</evidence>
<name>A0A8H3BZI7_9AGAM</name>
<dbReference type="EMBL" id="CAJMWT010003411">
    <property type="protein sequence ID" value="CAE6471098.1"/>
    <property type="molecule type" value="Genomic_DNA"/>
</dbReference>
<dbReference type="Proteomes" id="UP000663843">
    <property type="component" value="Unassembled WGS sequence"/>
</dbReference>
<organism evidence="2 3">
    <name type="scientific">Rhizoctonia solani</name>
    <dbReference type="NCBI Taxonomy" id="456999"/>
    <lineage>
        <taxon>Eukaryota</taxon>
        <taxon>Fungi</taxon>
        <taxon>Dikarya</taxon>
        <taxon>Basidiomycota</taxon>
        <taxon>Agaricomycotina</taxon>
        <taxon>Agaricomycetes</taxon>
        <taxon>Cantharellales</taxon>
        <taxon>Ceratobasidiaceae</taxon>
        <taxon>Rhizoctonia</taxon>
    </lineage>
</organism>
<accession>A0A8H3BZI7</accession>
<dbReference type="AlphaFoldDB" id="A0A8H3BZI7"/>
<gene>
    <name evidence="2" type="ORF">RDB_LOCUS106473</name>
</gene>
<protein>
    <recommendedName>
        <fullName evidence="1">Aldos-2-ulose dehydratase beta-propeller domain-containing protein</fullName>
    </recommendedName>
</protein>
<dbReference type="Pfam" id="PF22301">
    <property type="entry name" value="AUDH_beta_propeller"/>
    <property type="match status" value="1"/>
</dbReference>
<reference evidence="2" key="1">
    <citation type="submission" date="2021-01" db="EMBL/GenBank/DDBJ databases">
        <authorList>
            <person name="Kaushik A."/>
        </authorList>
    </citation>
    <scope>NUCLEOTIDE SEQUENCE</scope>
    <source>
        <strain evidence="2">AG2-2IIIB</strain>
    </source>
</reference>
<dbReference type="InterPro" id="IPR054583">
    <property type="entry name" value="Beta-prop_AUDH"/>
</dbReference>
<feature type="domain" description="Aldos-2-ulose dehydratase beta-propeller" evidence="1">
    <location>
        <begin position="4"/>
        <end position="124"/>
    </location>
</feature>
<comment type="caution">
    <text evidence="2">The sequence shown here is derived from an EMBL/GenBank/DDBJ whole genome shotgun (WGS) entry which is preliminary data.</text>
</comment>
<evidence type="ECO:0000259" key="1">
    <source>
        <dbReference type="Pfam" id="PF22301"/>
    </source>
</evidence>